<evidence type="ECO:0000259" key="2">
    <source>
        <dbReference type="PROSITE" id="PS50222"/>
    </source>
</evidence>
<dbReference type="InterPro" id="IPR011992">
    <property type="entry name" value="EF-hand-dom_pair"/>
</dbReference>
<gene>
    <name evidence="3" type="ORF">WCN91_08875</name>
</gene>
<feature type="signal peptide" evidence="1">
    <location>
        <begin position="1"/>
        <end position="23"/>
    </location>
</feature>
<evidence type="ECO:0000256" key="1">
    <source>
        <dbReference type="SAM" id="SignalP"/>
    </source>
</evidence>
<proteinExistence type="predicted"/>
<evidence type="ECO:0000313" key="3">
    <source>
        <dbReference type="EMBL" id="MEM0515521.1"/>
    </source>
</evidence>
<keyword evidence="1" id="KW-0732">Signal</keyword>
<dbReference type="EMBL" id="JBCGCU010000008">
    <property type="protein sequence ID" value="MEM0515521.1"/>
    <property type="molecule type" value="Genomic_DNA"/>
</dbReference>
<sequence length="78" mass="8763">MNKIAALVLSTLMLAFATTSVQASSIESRFKELDRNRDGAISKSEAAQEPALWSRFSSYDQDKDGKLSLREFTNYARQ</sequence>
<keyword evidence="4" id="KW-1185">Reference proteome</keyword>
<comment type="caution">
    <text evidence="3">The sequence shown here is derived from an EMBL/GenBank/DDBJ whole genome shotgun (WGS) entry which is preliminary data.</text>
</comment>
<name>A0ABU9MW65_9GAMM</name>
<dbReference type="Gene3D" id="1.10.238.10">
    <property type="entry name" value="EF-hand"/>
    <property type="match status" value="1"/>
</dbReference>
<protein>
    <submittedName>
        <fullName evidence="3">EF-hand domain-containing protein</fullName>
    </submittedName>
</protein>
<accession>A0ABU9MW65</accession>
<reference evidence="3 4" key="1">
    <citation type="submission" date="2024-03" db="EMBL/GenBank/DDBJ databases">
        <title>Pseudoalteromonas qingdaonensis sp. nov., isolated from the intestines of marine benthic organisms.</title>
        <authorList>
            <person name="Lin X."/>
            <person name="Fang S."/>
            <person name="Hu X."/>
        </authorList>
    </citation>
    <scope>NUCLEOTIDE SEQUENCE [LARGE SCALE GENOMIC DNA]</scope>
    <source>
        <strain evidence="3 4">YIC-827</strain>
    </source>
</reference>
<dbReference type="SUPFAM" id="SSF47473">
    <property type="entry name" value="EF-hand"/>
    <property type="match status" value="1"/>
</dbReference>
<feature type="domain" description="EF-hand" evidence="2">
    <location>
        <begin position="47"/>
        <end position="78"/>
    </location>
</feature>
<dbReference type="RefSeq" id="WP_342678233.1">
    <property type="nucleotide sequence ID" value="NZ_JBCGCU010000008.1"/>
</dbReference>
<dbReference type="InterPro" id="IPR018247">
    <property type="entry name" value="EF_Hand_1_Ca_BS"/>
</dbReference>
<dbReference type="Proteomes" id="UP001447008">
    <property type="component" value="Unassembled WGS sequence"/>
</dbReference>
<dbReference type="InterPro" id="IPR002048">
    <property type="entry name" value="EF_hand_dom"/>
</dbReference>
<evidence type="ECO:0000313" key="4">
    <source>
        <dbReference type="Proteomes" id="UP001447008"/>
    </source>
</evidence>
<dbReference type="Pfam" id="PF13202">
    <property type="entry name" value="EF-hand_5"/>
    <property type="match status" value="2"/>
</dbReference>
<dbReference type="PROSITE" id="PS00018">
    <property type="entry name" value="EF_HAND_1"/>
    <property type="match status" value="1"/>
</dbReference>
<dbReference type="PROSITE" id="PS50222">
    <property type="entry name" value="EF_HAND_2"/>
    <property type="match status" value="1"/>
</dbReference>
<feature type="chain" id="PRO_5046631427" evidence="1">
    <location>
        <begin position="24"/>
        <end position="78"/>
    </location>
</feature>
<organism evidence="3 4">
    <name type="scientific">Pseudoalteromonas qingdaonensis</name>
    <dbReference type="NCBI Taxonomy" id="3131913"/>
    <lineage>
        <taxon>Bacteria</taxon>
        <taxon>Pseudomonadati</taxon>
        <taxon>Pseudomonadota</taxon>
        <taxon>Gammaproteobacteria</taxon>
        <taxon>Alteromonadales</taxon>
        <taxon>Pseudoalteromonadaceae</taxon>
        <taxon>Pseudoalteromonas</taxon>
    </lineage>
</organism>